<dbReference type="GO" id="GO:0031175">
    <property type="term" value="P:neuron projection development"/>
    <property type="evidence" value="ECO:0007669"/>
    <property type="project" value="InterPro"/>
</dbReference>
<dbReference type="PANTHER" id="PTHR21595">
    <property type="entry name" value="PATRONIN"/>
    <property type="match status" value="1"/>
</dbReference>
<dbReference type="GO" id="GO:0051011">
    <property type="term" value="F:microtubule minus-end binding"/>
    <property type="evidence" value="ECO:0007669"/>
    <property type="project" value="TreeGrafter"/>
</dbReference>
<keyword evidence="3 6" id="KW-0493">Microtubule</keyword>
<feature type="compositionally biased region" description="Basic and acidic residues" evidence="7">
    <location>
        <begin position="1109"/>
        <end position="1127"/>
    </location>
</feature>
<comment type="subcellular location">
    <subcellularLocation>
        <location evidence="1">Cytoplasm</location>
        <location evidence="1">Cytoskeleton</location>
    </subcellularLocation>
</comment>
<keyword evidence="4" id="KW-0175">Coiled coil</keyword>
<feature type="compositionally biased region" description="Polar residues" evidence="7">
    <location>
        <begin position="565"/>
        <end position="613"/>
    </location>
</feature>
<dbReference type="Pfam" id="PF08683">
    <property type="entry name" value="CAMSAP_CKK"/>
    <property type="match status" value="1"/>
</dbReference>
<dbReference type="Gene3D" id="3.10.20.360">
    <property type="entry name" value="CKK domain"/>
    <property type="match status" value="1"/>
</dbReference>
<evidence type="ECO:0000313" key="11">
    <source>
        <dbReference type="Proteomes" id="UP000694388"/>
    </source>
</evidence>
<feature type="compositionally biased region" description="Basic and acidic residues" evidence="7">
    <location>
        <begin position="701"/>
        <end position="725"/>
    </location>
</feature>
<dbReference type="InterPro" id="IPR038209">
    <property type="entry name" value="CKK_dom_sf"/>
</dbReference>
<evidence type="ECO:0000259" key="8">
    <source>
        <dbReference type="PROSITE" id="PS50021"/>
    </source>
</evidence>
<protein>
    <recommendedName>
        <fullName evidence="12">Patronin</fullName>
    </recommendedName>
</protein>
<dbReference type="SMART" id="SM01051">
    <property type="entry name" value="CAMSAP_CKK"/>
    <property type="match status" value="1"/>
</dbReference>
<evidence type="ECO:0000256" key="4">
    <source>
        <dbReference type="ARBA" id="ARBA00023054"/>
    </source>
</evidence>
<feature type="compositionally biased region" description="Low complexity" evidence="7">
    <location>
        <begin position="977"/>
        <end position="989"/>
    </location>
</feature>
<dbReference type="InterPro" id="IPR014797">
    <property type="entry name" value="CKK_CAMSAP"/>
</dbReference>
<dbReference type="GO" id="GO:0030507">
    <property type="term" value="F:spectrin binding"/>
    <property type="evidence" value="ECO:0007669"/>
    <property type="project" value="InterPro"/>
</dbReference>
<comment type="similarity">
    <text evidence="6">Belongs to the CAMSAP1 family.</text>
</comment>
<reference evidence="10" key="2">
    <citation type="submission" date="2025-09" db="UniProtKB">
        <authorList>
            <consortium name="Ensembl"/>
        </authorList>
    </citation>
    <scope>IDENTIFICATION</scope>
</reference>
<dbReference type="GO" id="GO:0005516">
    <property type="term" value="F:calmodulin binding"/>
    <property type="evidence" value="ECO:0007669"/>
    <property type="project" value="InterPro"/>
</dbReference>
<dbReference type="GeneTree" id="ENSGT00950000182975"/>
<reference evidence="10" key="1">
    <citation type="submission" date="2025-08" db="UniProtKB">
        <authorList>
            <consortium name="Ensembl"/>
        </authorList>
    </citation>
    <scope>IDENTIFICATION</scope>
</reference>
<proteinExistence type="inferred from homology"/>
<feature type="domain" description="CKK" evidence="9">
    <location>
        <begin position="1241"/>
        <end position="1375"/>
    </location>
</feature>
<dbReference type="PROSITE" id="PS50021">
    <property type="entry name" value="CH"/>
    <property type="match status" value="1"/>
</dbReference>
<evidence type="ECO:0000256" key="7">
    <source>
        <dbReference type="SAM" id="MobiDB-lite"/>
    </source>
</evidence>
<evidence type="ECO:0000256" key="3">
    <source>
        <dbReference type="ARBA" id="ARBA00022701"/>
    </source>
</evidence>
<dbReference type="SUPFAM" id="SSF47576">
    <property type="entry name" value="Calponin-homology domain, CH-domain"/>
    <property type="match status" value="1"/>
</dbReference>
<dbReference type="Proteomes" id="UP000694388">
    <property type="component" value="Unplaced"/>
</dbReference>
<organism evidence="10 11">
    <name type="scientific">Eptatretus burgeri</name>
    <name type="common">Inshore hagfish</name>
    <dbReference type="NCBI Taxonomy" id="7764"/>
    <lineage>
        <taxon>Eukaryota</taxon>
        <taxon>Metazoa</taxon>
        <taxon>Chordata</taxon>
        <taxon>Craniata</taxon>
        <taxon>Vertebrata</taxon>
        <taxon>Cyclostomata</taxon>
        <taxon>Myxini</taxon>
        <taxon>Myxiniformes</taxon>
        <taxon>Myxinidae</taxon>
        <taxon>Eptatretinae</taxon>
        <taxon>Eptatretus</taxon>
    </lineage>
</organism>
<feature type="region of interest" description="Disordered" evidence="7">
    <location>
        <begin position="822"/>
        <end position="872"/>
    </location>
</feature>
<dbReference type="Ensembl" id="ENSEBUT00000002869.1">
    <property type="protein sequence ID" value="ENSEBUP00000002514.1"/>
    <property type="gene ID" value="ENSEBUG00000001946.1"/>
</dbReference>
<dbReference type="InterPro" id="IPR001715">
    <property type="entry name" value="CH_dom"/>
</dbReference>
<dbReference type="InterPro" id="IPR036872">
    <property type="entry name" value="CH_dom_sf"/>
</dbReference>
<evidence type="ECO:0000256" key="2">
    <source>
        <dbReference type="ARBA" id="ARBA00022490"/>
    </source>
</evidence>
<keyword evidence="5" id="KW-0206">Cytoskeleton</keyword>
<keyword evidence="2" id="KW-0963">Cytoplasm</keyword>
<name>A0A8C4NGA3_EPTBU</name>
<dbReference type="SUPFAM" id="SSF50346">
    <property type="entry name" value="PRC-barrel domain"/>
    <property type="match status" value="1"/>
</dbReference>
<feature type="compositionally biased region" description="Low complexity" evidence="7">
    <location>
        <begin position="1128"/>
        <end position="1141"/>
    </location>
</feature>
<feature type="compositionally biased region" description="Basic and acidic residues" evidence="7">
    <location>
        <begin position="401"/>
        <end position="414"/>
    </location>
</feature>
<dbReference type="Gene3D" id="1.10.418.10">
    <property type="entry name" value="Calponin-like domain"/>
    <property type="match status" value="1"/>
</dbReference>
<dbReference type="PANTHER" id="PTHR21595:SF0">
    <property type="entry name" value="PATRONIN"/>
    <property type="match status" value="1"/>
</dbReference>
<feature type="domain" description="Calponin-homology (CH)" evidence="8">
    <location>
        <begin position="164"/>
        <end position="291"/>
    </location>
</feature>
<dbReference type="Pfam" id="PF17095">
    <property type="entry name" value="CAMSAP_CC1"/>
    <property type="match status" value="1"/>
</dbReference>
<feature type="region of interest" description="Disordered" evidence="7">
    <location>
        <begin position="301"/>
        <end position="414"/>
    </location>
</feature>
<feature type="compositionally biased region" description="Polar residues" evidence="7">
    <location>
        <begin position="328"/>
        <end position="341"/>
    </location>
</feature>
<sequence length="1387" mass="152854">MEKGMREDGDGRGSAIGYEPARAKLAASLTWLCKKLDGPDILLEPFIAEGSGSELHPELAETLASGELYNRVLCRWLHPSGLPAVGGHWAVIQALARRGLYVVDTEDTPVTENDLLELPLHTDSHMAMLDSLMLACSVERMSVEQAVAATRRISPLTPGRDLPYDLEGAMLLWINKAIKKVKEVAEKDKSLVDVQQPAFPILCDLKDMRDGRALLMLLHYYCPSILPLDDICMREPMTMVDCLHNIRLLQEVCEQHLGIFLLLTPDDVLHCLPALQPNIMDFVADIFWRVAVEPADCVQPLGGVEDPTIDEPVDASDGGVEISDGTGAEQSQRSLPQSISFEISFDDGDNGGSTVRHAPRNGLPRSHIKDGLQRPTRPRVRMPNTDLSLGSPLKSAANKRLQGDKPHSLANGDEKEIRSVDPHKEIGPDSPLQINRRCHTPTANEGSDGFYLHPGGHSANGMEQHVGDRTSCILNSSFDSPEKAIAVGLPVVPVVSEWDEDENDHDPDDGEKFDIDGGSHQRLSPEVSPSPSPCPSADSTASSSSGVRLTSFAERKHHKLISGGETRSSVGSSLRSTPDSSESSFPQTATTGGMHQGVRSSHNPSTQYPSSLSDDIASDDCTSVPPNQHPTSSEVTRLQLKLEQKRRAIETQRRQVEALCAQQRERCGKEAFLHVIKGSKRERPEPQGAGETAMPLPYKGKNREKGETSACFQEKDGHDMVKEETFSGGSGGGEDWANPESTEEEYGESVKASEEEQEGVDGGTSGNSDLGQYSKSIGKLNETLRGLQQEMVRLAHQQDNLLAMRDSQQAMADADAKLQPKAYETLPGRRTPSRSPARGALRSRHLAKAKAKRPTELRWSASQLSADSPKPNLERVLRAQPFIDHVLHRRRFSPEQVRLQTKSSIQFGFNEEEDEGDNSAETPTNPAPNIRGTARLKSESEEPPTPTQSLSPLNSNSPTLFKSLGVNYGKEPGNGEGSPRSESSPARSSHLVGSLAGQVSVEEGTEDTKSSEMSTSDADELNSGEMDTAELEKKFAEGFFFDSGGLPPEECERRKAALFQRQQQRKKQLTAEAEQRREEERRRVAENEEKDRKDEEDRAQQQQQQQQKAEWKAEREYIHETFRRRQQDQAWQRRQQQQLRQPAKGLRQRPKSAQRGDSASVATSPYKPPLGTSMNRFHSVSSLSLASTTVSDPNSSTHDQRSGSVDMLDIDDGSGDSRSGERDWDAVSQISSQVFAGEYSGPKLYKEPSAKSNRHIMHNALSHCCLAGKVNEPLKNKVIEVLDACDANHFLILFRDVGCQYRALYSFLPESESIYRLSGVGPKTITPDMIDGLYKYSSSRKQFTAVPARSVSVGMDALTIYNHLWQPRRMSMPTNTSTPRKSGPPKT</sequence>
<dbReference type="InterPro" id="IPR032940">
    <property type="entry name" value="CAMSAP"/>
</dbReference>
<evidence type="ECO:0000256" key="5">
    <source>
        <dbReference type="ARBA" id="ARBA00023212"/>
    </source>
</evidence>
<dbReference type="InterPro" id="IPR031372">
    <property type="entry name" value="CAMSAP_CC1"/>
</dbReference>
<dbReference type="PROSITE" id="PS51508">
    <property type="entry name" value="CKK"/>
    <property type="match status" value="1"/>
</dbReference>
<evidence type="ECO:0008006" key="12">
    <source>
        <dbReference type="Google" id="ProtNLM"/>
    </source>
</evidence>
<feature type="region of interest" description="Disordered" evidence="7">
    <location>
        <begin position="499"/>
        <end position="638"/>
    </location>
</feature>
<keyword evidence="11" id="KW-1185">Reference proteome</keyword>
<feature type="region of interest" description="Disordered" evidence="7">
    <location>
        <begin position="1056"/>
        <end position="1175"/>
    </location>
</feature>
<feature type="region of interest" description="Disordered" evidence="7">
    <location>
        <begin position="678"/>
        <end position="774"/>
    </location>
</feature>
<feature type="compositionally biased region" description="Basic and acidic residues" evidence="7">
    <location>
        <begin position="1073"/>
        <end position="1099"/>
    </location>
</feature>
<dbReference type="Pfam" id="PF11971">
    <property type="entry name" value="CAMSAP_CH"/>
    <property type="match status" value="1"/>
</dbReference>
<feature type="region of interest" description="Disordered" evidence="7">
    <location>
        <begin position="909"/>
        <end position="1030"/>
    </location>
</feature>
<dbReference type="OMA" id="NDRDQPD"/>
<evidence type="ECO:0000256" key="6">
    <source>
        <dbReference type="PROSITE-ProRule" id="PRU00841"/>
    </source>
</evidence>
<evidence type="ECO:0000259" key="9">
    <source>
        <dbReference type="PROSITE" id="PS51508"/>
    </source>
</evidence>
<dbReference type="Pfam" id="PF25532">
    <property type="entry name" value="CH_CAMSAP2_N"/>
    <property type="match status" value="1"/>
</dbReference>
<feature type="compositionally biased region" description="Low complexity" evidence="7">
    <location>
        <begin position="949"/>
        <end position="958"/>
    </location>
</feature>
<feature type="compositionally biased region" description="Basic and acidic residues" evidence="7">
    <location>
        <begin position="510"/>
        <end position="519"/>
    </location>
</feature>
<dbReference type="InterPro" id="IPR011033">
    <property type="entry name" value="PRC_barrel-like_sf"/>
</dbReference>
<feature type="compositionally biased region" description="Low complexity" evidence="7">
    <location>
        <begin position="535"/>
        <end position="545"/>
    </location>
</feature>
<feature type="compositionally biased region" description="Basic residues" evidence="7">
    <location>
        <begin position="841"/>
        <end position="852"/>
    </location>
</feature>
<dbReference type="GO" id="GO:0031122">
    <property type="term" value="P:cytoplasmic microtubule organization"/>
    <property type="evidence" value="ECO:0007669"/>
    <property type="project" value="TreeGrafter"/>
</dbReference>
<comment type="domain">
    <text evidence="6">The CKK domain binds microtubules.</text>
</comment>
<dbReference type="InterPro" id="IPR022613">
    <property type="entry name" value="CH_CAMSAP_2"/>
</dbReference>
<feature type="region of interest" description="Disordered" evidence="7">
    <location>
        <begin position="1187"/>
        <end position="1224"/>
    </location>
</feature>
<feature type="compositionally biased region" description="Acidic residues" evidence="7">
    <location>
        <begin position="499"/>
        <end position="509"/>
    </location>
</feature>
<feature type="compositionally biased region" description="Polar residues" evidence="7">
    <location>
        <begin position="620"/>
        <end position="636"/>
    </location>
</feature>
<evidence type="ECO:0000256" key="1">
    <source>
        <dbReference type="ARBA" id="ARBA00004245"/>
    </source>
</evidence>
<dbReference type="GO" id="GO:0007026">
    <property type="term" value="P:negative regulation of microtubule depolymerization"/>
    <property type="evidence" value="ECO:0007669"/>
    <property type="project" value="TreeGrafter"/>
</dbReference>
<dbReference type="InterPro" id="IPR058042">
    <property type="entry name" value="CAMSAP_N"/>
</dbReference>
<dbReference type="GO" id="GO:0036449">
    <property type="term" value="C:microtubule minus-end"/>
    <property type="evidence" value="ECO:0007669"/>
    <property type="project" value="TreeGrafter"/>
</dbReference>
<evidence type="ECO:0000313" key="10">
    <source>
        <dbReference type="Ensembl" id="ENSEBUP00000002514.1"/>
    </source>
</evidence>
<accession>A0A8C4NGA3</accession>